<evidence type="ECO:0000256" key="1">
    <source>
        <dbReference type="SAM" id="SignalP"/>
    </source>
</evidence>
<name>A0A1F5S383_9BACT</name>
<organism evidence="2 3">
    <name type="scientific">Candidatus Falkowbacteria bacterium RIFOXYA2_FULL_38_12</name>
    <dbReference type="NCBI Taxonomy" id="1797993"/>
    <lineage>
        <taxon>Bacteria</taxon>
        <taxon>Candidatus Falkowiibacteriota</taxon>
    </lineage>
</organism>
<gene>
    <name evidence="2" type="ORF">A2257_03080</name>
</gene>
<keyword evidence="1" id="KW-0732">Signal</keyword>
<dbReference type="Proteomes" id="UP000177407">
    <property type="component" value="Unassembled WGS sequence"/>
</dbReference>
<sequence>MSKKFFSAIFVLVGVLMFAGAGCGSKSLVDGEQTNNDPSVVNQDQGIPDTIATESPDKFYNSVEEIATPAGLPSELKSILNEACGEVKLTDIAGGFSDSGNNLLFYTWKNKPTAGKLISLFEENGYKVETVLGETLLAKKGNLSVGVQWIASNLEAEQQILVELTRE</sequence>
<evidence type="ECO:0000313" key="3">
    <source>
        <dbReference type="Proteomes" id="UP000177407"/>
    </source>
</evidence>
<comment type="caution">
    <text evidence="2">The sequence shown here is derived from an EMBL/GenBank/DDBJ whole genome shotgun (WGS) entry which is preliminary data.</text>
</comment>
<evidence type="ECO:0008006" key="4">
    <source>
        <dbReference type="Google" id="ProtNLM"/>
    </source>
</evidence>
<reference evidence="2 3" key="1">
    <citation type="journal article" date="2016" name="Nat. Commun.">
        <title>Thousands of microbial genomes shed light on interconnected biogeochemical processes in an aquifer system.</title>
        <authorList>
            <person name="Anantharaman K."/>
            <person name="Brown C.T."/>
            <person name="Hug L.A."/>
            <person name="Sharon I."/>
            <person name="Castelle C.J."/>
            <person name="Probst A.J."/>
            <person name="Thomas B.C."/>
            <person name="Singh A."/>
            <person name="Wilkins M.J."/>
            <person name="Karaoz U."/>
            <person name="Brodie E.L."/>
            <person name="Williams K.H."/>
            <person name="Hubbard S.S."/>
            <person name="Banfield J.F."/>
        </authorList>
    </citation>
    <scope>NUCLEOTIDE SEQUENCE [LARGE SCALE GENOMIC DNA]</scope>
</reference>
<feature type="signal peptide" evidence="1">
    <location>
        <begin position="1"/>
        <end position="21"/>
    </location>
</feature>
<protein>
    <recommendedName>
        <fullName evidence="4">LytR/CpsA/Psr regulator C-terminal domain-containing protein</fullName>
    </recommendedName>
</protein>
<proteinExistence type="predicted"/>
<dbReference type="AlphaFoldDB" id="A0A1F5S383"/>
<dbReference type="PROSITE" id="PS51257">
    <property type="entry name" value="PROKAR_LIPOPROTEIN"/>
    <property type="match status" value="1"/>
</dbReference>
<evidence type="ECO:0000313" key="2">
    <source>
        <dbReference type="EMBL" id="OGF20731.1"/>
    </source>
</evidence>
<accession>A0A1F5S383</accession>
<feature type="chain" id="PRO_5009521126" description="LytR/CpsA/Psr regulator C-terminal domain-containing protein" evidence="1">
    <location>
        <begin position="22"/>
        <end position="167"/>
    </location>
</feature>
<dbReference type="EMBL" id="MFGA01000020">
    <property type="protein sequence ID" value="OGF20731.1"/>
    <property type="molecule type" value="Genomic_DNA"/>
</dbReference>